<organism evidence="1 2">
    <name type="scientific">Mesorhizobium qingshengii</name>
    <dbReference type="NCBI Taxonomy" id="1165689"/>
    <lineage>
        <taxon>Bacteria</taxon>
        <taxon>Pseudomonadati</taxon>
        <taxon>Pseudomonadota</taxon>
        <taxon>Alphaproteobacteria</taxon>
        <taxon>Hyphomicrobiales</taxon>
        <taxon>Phyllobacteriaceae</taxon>
        <taxon>Mesorhizobium</taxon>
    </lineage>
</organism>
<name>A0A1G5WIY1_9HYPH</name>
<gene>
    <name evidence="1" type="ORF">SAMN02927914_01367</name>
</gene>
<dbReference type="AlphaFoldDB" id="A0A1G5WIY1"/>
<dbReference type="Proteomes" id="UP000198588">
    <property type="component" value="Unassembled WGS sequence"/>
</dbReference>
<dbReference type="STRING" id="1165689.SAMN02927914_01367"/>
<protein>
    <submittedName>
        <fullName evidence="1">Cytochrome b561</fullName>
    </submittedName>
</protein>
<proteinExistence type="predicted"/>
<evidence type="ECO:0000313" key="1">
    <source>
        <dbReference type="EMBL" id="SDA57962.1"/>
    </source>
</evidence>
<accession>A0A1G5WIY1</accession>
<dbReference type="OrthoDB" id="1247465at2"/>
<dbReference type="RefSeq" id="WP_091576281.1">
    <property type="nucleotide sequence ID" value="NZ_FMXM01000004.1"/>
</dbReference>
<dbReference type="EMBL" id="FMXM01000004">
    <property type="protein sequence ID" value="SDA57962.1"/>
    <property type="molecule type" value="Genomic_DNA"/>
</dbReference>
<evidence type="ECO:0000313" key="2">
    <source>
        <dbReference type="Proteomes" id="UP000198588"/>
    </source>
</evidence>
<sequence length="61" mass="6751">MSTQQVSRYHPVLVVLHWMLAFLIMADLAIGGLILVHIPNGVPKEIEGFGPISPKQESKRS</sequence>
<reference evidence="1 2" key="1">
    <citation type="submission" date="2016-10" db="EMBL/GenBank/DDBJ databases">
        <authorList>
            <person name="de Groot N.N."/>
        </authorList>
    </citation>
    <scope>NUCLEOTIDE SEQUENCE [LARGE SCALE GENOMIC DNA]</scope>
    <source>
        <strain evidence="1 2">CGMCC 1.12097</strain>
    </source>
</reference>